<dbReference type="InterPro" id="IPR017930">
    <property type="entry name" value="Myb_dom"/>
</dbReference>
<evidence type="ECO:0000256" key="3">
    <source>
        <dbReference type="ARBA" id="ARBA00023125"/>
    </source>
</evidence>
<feature type="region of interest" description="Disordered" evidence="6">
    <location>
        <begin position="186"/>
        <end position="209"/>
    </location>
</feature>
<evidence type="ECO:0000313" key="10">
    <source>
        <dbReference type="EMBL" id="KAK4283343.1"/>
    </source>
</evidence>
<organism evidence="10 11">
    <name type="scientific">Acacia crassicarpa</name>
    <name type="common">northern wattle</name>
    <dbReference type="NCBI Taxonomy" id="499986"/>
    <lineage>
        <taxon>Eukaryota</taxon>
        <taxon>Viridiplantae</taxon>
        <taxon>Streptophyta</taxon>
        <taxon>Embryophyta</taxon>
        <taxon>Tracheophyta</taxon>
        <taxon>Spermatophyta</taxon>
        <taxon>Magnoliopsida</taxon>
        <taxon>eudicotyledons</taxon>
        <taxon>Gunneridae</taxon>
        <taxon>Pentapetalae</taxon>
        <taxon>rosids</taxon>
        <taxon>fabids</taxon>
        <taxon>Fabales</taxon>
        <taxon>Fabaceae</taxon>
        <taxon>Caesalpinioideae</taxon>
        <taxon>mimosoid clade</taxon>
        <taxon>Acacieae</taxon>
        <taxon>Acacia</taxon>
    </lineage>
</organism>
<reference evidence="10" key="1">
    <citation type="submission" date="2023-10" db="EMBL/GenBank/DDBJ databases">
        <title>Chromosome-level genome of the transformable northern wattle, Acacia crassicarpa.</title>
        <authorList>
            <person name="Massaro I."/>
            <person name="Sinha N.R."/>
            <person name="Poethig S."/>
            <person name="Leichty A.R."/>
        </authorList>
    </citation>
    <scope>NUCLEOTIDE SEQUENCE</scope>
    <source>
        <strain evidence="10">Acra3RX</strain>
        <tissue evidence="10">Leaf</tissue>
    </source>
</reference>
<evidence type="ECO:0000259" key="8">
    <source>
        <dbReference type="PROSITE" id="PS51293"/>
    </source>
</evidence>
<feature type="region of interest" description="Disordered" evidence="6">
    <location>
        <begin position="107"/>
        <end position="172"/>
    </location>
</feature>
<dbReference type="PANTHER" id="PTHR12802">
    <property type="entry name" value="SWI/SNF COMPLEX-RELATED"/>
    <property type="match status" value="1"/>
</dbReference>
<dbReference type="PANTHER" id="PTHR12802:SF175">
    <property type="entry name" value="PROTEIN REVEILLE 2"/>
    <property type="match status" value="1"/>
</dbReference>
<evidence type="ECO:0000256" key="1">
    <source>
        <dbReference type="ARBA" id="ARBA00004123"/>
    </source>
</evidence>
<evidence type="ECO:0000256" key="4">
    <source>
        <dbReference type="ARBA" id="ARBA00023163"/>
    </source>
</evidence>
<gene>
    <name evidence="10" type="ORF">QN277_000304</name>
</gene>
<dbReference type="GO" id="GO:0003677">
    <property type="term" value="F:DNA binding"/>
    <property type="evidence" value="ECO:0007669"/>
    <property type="project" value="UniProtKB-KW"/>
</dbReference>
<dbReference type="EMBL" id="JAWXYG010000001">
    <property type="protein sequence ID" value="KAK4283343.1"/>
    <property type="molecule type" value="Genomic_DNA"/>
</dbReference>
<dbReference type="GO" id="GO:0005634">
    <property type="term" value="C:nucleus"/>
    <property type="evidence" value="ECO:0007669"/>
    <property type="project" value="UniProtKB-SubCell"/>
</dbReference>
<feature type="domain" description="SANT" evidence="8">
    <location>
        <begin position="57"/>
        <end position="108"/>
    </location>
</feature>
<dbReference type="PROSITE" id="PS51293">
    <property type="entry name" value="SANT"/>
    <property type="match status" value="1"/>
</dbReference>
<evidence type="ECO:0008006" key="12">
    <source>
        <dbReference type="Google" id="ProtNLM"/>
    </source>
</evidence>
<dbReference type="Gene3D" id="1.10.10.60">
    <property type="entry name" value="Homeodomain-like"/>
    <property type="match status" value="1"/>
</dbReference>
<comment type="subcellular location">
    <subcellularLocation>
        <location evidence="1">Nucleus</location>
    </subcellularLocation>
</comment>
<dbReference type="GO" id="GO:0010468">
    <property type="term" value="P:regulation of gene expression"/>
    <property type="evidence" value="ECO:0007669"/>
    <property type="project" value="UniProtKB-ARBA"/>
</dbReference>
<evidence type="ECO:0000256" key="6">
    <source>
        <dbReference type="SAM" id="MobiDB-lite"/>
    </source>
</evidence>
<protein>
    <recommendedName>
        <fullName evidence="12">MYB transcription factor</fullName>
    </recommendedName>
</protein>
<keyword evidence="5" id="KW-0539">Nucleus</keyword>
<proteinExistence type="predicted"/>
<keyword evidence="11" id="KW-1185">Reference proteome</keyword>
<feature type="region of interest" description="Disordered" evidence="6">
    <location>
        <begin position="1"/>
        <end position="25"/>
    </location>
</feature>
<dbReference type="PROSITE" id="PS51294">
    <property type="entry name" value="HTH_MYB"/>
    <property type="match status" value="1"/>
</dbReference>
<dbReference type="InterPro" id="IPR001005">
    <property type="entry name" value="SANT/Myb"/>
</dbReference>
<feature type="domain" description="HTH myb-type" evidence="9">
    <location>
        <begin position="54"/>
        <end position="108"/>
    </location>
</feature>
<keyword evidence="3" id="KW-0238">DNA-binding</keyword>
<comment type="caution">
    <text evidence="10">The sequence shown here is derived from an EMBL/GenBank/DDBJ whole genome shotgun (WGS) entry which is preliminary data.</text>
</comment>
<dbReference type="SUPFAM" id="SSF46689">
    <property type="entry name" value="Homeodomain-like"/>
    <property type="match status" value="1"/>
</dbReference>
<dbReference type="Proteomes" id="UP001293593">
    <property type="component" value="Unassembled WGS sequence"/>
</dbReference>
<keyword evidence="2" id="KW-0805">Transcription regulation</keyword>
<dbReference type="AlphaFoldDB" id="A0AAE1N4U7"/>
<accession>A0AAE1N4U7</accession>
<dbReference type="FunFam" id="1.10.10.60:FF:000023">
    <property type="entry name" value="protein REVEILLE 6 isoform X1"/>
    <property type="match status" value="1"/>
</dbReference>
<feature type="domain" description="Myb-like" evidence="7">
    <location>
        <begin position="54"/>
        <end position="104"/>
    </location>
</feature>
<dbReference type="InterPro" id="IPR006447">
    <property type="entry name" value="Myb_dom_plants"/>
</dbReference>
<name>A0AAE1N4U7_9FABA</name>
<feature type="compositionally biased region" description="Low complexity" evidence="6">
    <location>
        <begin position="13"/>
        <end position="25"/>
    </location>
</feature>
<dbReference type="CDD" id="cd00167">
    <property type="entry name" value="SANT"/>
    <property type="match status" value="1"/>
</dbReference>
<evidence type="ECO:0000259" key="9">
    <source>
        <dbReference type="PROSITE" id="PS51294"/>
    </source>
</evidence>
<dbReference type="NCBIfam" id="TIGR01557">
    <property type="entry name" value="myb_SHAQKYF"/>
    <property type="match status" value="1"/>
</dbReference>
<evidence type="ECO:0000259" key="7">
    <source>
        <dbReference type="PROSITE" id="PS50090"/>
    </source>
</evidence>
<dbReference type="PROSITE" id="PS50090">
    <property type="entry name" value="MYB_LIKE"/>
    <property type="match status" value="1"/>
</dbReference>
<evidence type="ECO:0000256" key="2">
    <source>
        <dbReference type="ARBA" id="ARBA00023015"/>
    </source>
</evidence>
<keyword evidence="4" id="KW-0804">Transcription</keyword>
<evidence type="ECO:0000313" key="11">
    <source>
        <dbReference type="Proteomes" id="UP001293593"/>
    </source>
</evidence>
<dbReference type="Pfam" id="PF00249">
    <property type="entry name" value="Myb_DNA-binding"/>
    <property type="match status" value="1"/>
</dbReference>
<dbReference type="InterPro" id="IPR009057">
    <property type="entry name" value="Homeodomain-like_sf"/>
</dbReference>
<sequence length="306" mass="34006">MEMQDQIEGTKFNNSGNASNNLSNNGTKSEIVVLLKDQTPNVNNHTPKVRKPYTISKQREKWTEEEHQKFLEALKLYGRGWRQIEEHIGTKTAVQIRSHAQKFFSKVARESDVTTESSIKPSDIPPPRPKRKPLHPYPRKSVDSGKRPSIANEAERSPSPNLAVAEKDTQSPTSVLSAFNSEVFGSASSEQPNRSQSPYSCATDVHSSNLSLSPVEKENDCMTFDSSVEEEKGSLTSRSLSAGFNLHLFSTKSELSSKDTGSSIEDATNMAYVTSIKLFGRTIQMLDNQKPLDVDGRITMQLQASR</sequence>
<dbReference type="SMART" id="SM00717">
    <property type="entry name" value="SANT"/>
    <property type="match status" value="1"/>
</dbReference>
<feature type="compositionally biased region" description="Basic residues" evidence="6">
    <location>
        <begin position="128"/>
        <end position="138"/>
    </location>
</feature>
<dbReference type="InterPro" id="IPR017884">
    <property type="entry name" value="SANT_dom"/>
</dbReference>
<evidence type="ECO:0000256" key="5">
    <source>
        <dbReference type="ARBA" id="ARBA00023242"/>
    </source>
</evidence>